<evidence type="ECO:0000313" key="1">
    <source>
        <dbReference type="EMBL" id="PJJ73431.1"/>
    </source>
</evidence>
<organism evidence="1 2">
    <name type="scientific">Diaminobutyricimonas aerilata</name>
    <dbReference type="NCBI Taxonomy" id="1162967"/>
    <lineage>
        <taxon>Bacteria</taxon>
        <taxon>Bacillati</taxon>
        <taxon>Actinomycetota</taxon>
        <taxon>Actinomycetes</taxon>
        <taxon>Micrococcales</taxon>
        <taxon>Microbacteriaceae</taxon>
        <taxon>Diaminobutyricimonas</taxon>
    </lineage>
</organism>
<dbReference type="RefSeq" id="WP_100365521.1">
    <property type="nucleotide sequence ID" value="NZ_PGFF01000001.1"/>
</dbReference>
<dbReference type="AlphaFoldDB" id="A0A2M9CNF2"/>
<accession>A0A2M9CNF2</accession>
<comment type="caution">
    <text evidence="1">The sequence shown here is derived from an EMBL/GenBank/DDBJ whole genome shotgun (WGS) entry which is preliminary data.</text>
</comment>
<sequence length="185" mass="19121">MLLVRRVVGGTPGAGAADARALAATVLGVPEDDLVVSAVCPDCGGPHGRPSLRSRSGAAVGAWVSVTHAGTGTWVAVTDEGDVGVDAELAAQPAERIASIAALVGVDAMDVRQLLRRWTRIEAVLKADGRGLRVDPARVLVSDDGSFATLGDTRIRYRFVEVEQPVDAVLSVAVREPAQPEPAAV</sequence>
<dbReference type="InterPro" id="IPR037143">
    <property type="entry name" value="4-PPantetheinyl_Trfase_dom_sf"/>
</dbReference>
<dbReference type="Gene3D" id="3.90.470.20">
    <property type="entry name" value="4'-phosphopantetheinyl transferase domain"/>
    <property type="match status" value="2"/>
</dbReference>
<evidence type="ECO:0000313" key="2">
    <source>
        <dbReference type="Proteomes" id="UP000228758"/>
    </source>
</evidence>
<name>A0A2M9CNF2_9MICO</name>
<keyword evidence="1" id="KW-0808">Transferase</keyword>
<reference evidence="1 2" key="1">
    <citation type="submission" date="2017-11" db="EMBL/GenBank/DDBJ databases">
        <title>Genomic Encyclopedia of Archaeal and Bacterial Type Strains, Phase II (KMG-II): From Individual Species to Whole Genera.</title>
        <authorList>
            <person name="Goeker M."/>
        </authorList>
    </citation>
    <scope>NUCLEOTIDE SEQUENCE [LARGE SCALE GENOMIC DNA]</scope>
    <source>
        <strain evidence="1 2">DSM 27393</strain>
    </source>
</reference>
<dbReference type="GO" id="GO:0000287">
    <property type="term" value="F:magnesium ion binding"/>
    <property type="evidence" value="ECO:0007669"/>
    <property type="project" value="InterPro"/>
</dbReference>
<dbReference type="SUPFAM" id="SSF56214">
    <property type="entry name" value="4'-phosphopantetheinyl transferase"/>
    <property type="match status" value="1"/>
</dbReference>
<dbReference type="EMBL" id="PGFF01000001">
    <property type="protein sequence ID" value="PJJ73431.1"/>
    <property type="molecule type" value="Genomic_DNA"/>
</dbReference>
<gene>
    <name evidence="1" type="ORF">CLV46_3023</name>
</gene>
<proteinExistence type="predicted"/>
<dbReference type="GO" id="GO:0008897">
    <property type="term" value="F:holo-[acyl-carrier-protein] synthase activity"/>
    <property type="evidence" value="ECO:0007669"/>
    <property type="project" value="InterPro"/>
</dbReference>
<dbReference type="Proteomes" id="UP000228758">
    <property type="component" value="Unassembled WGS sequence"/>
</dbReference>
<dbReference type="OrthoDB" id="190168at2"/>
<keyword evidence="2" id="KW-1185">Reference proteome</keyword>
<protein>
    <submittedName>
        <fullName evidence="1">4'-phosphopantetheinyl transferase</fullName>
    </submittedName>
</protein>